<dbReference type="Gene3D" id="3.30.565.10">
    <property type="entry name" value="Histidine kinase-like ATPase, C-terminal domain"/>
    <property type="match status" value="1"/>
</dbReference>
<dbReference type="CDD" id="cd16927">
    <property type="entry name" value="HATPase_Hsp90-like"/>
    <property type="match status" value="1"/>
</dbReference>
<dbReference type="GO" id="GO:0016887">
    <property type="term" value="F:ATP hydrolysis activity"/>
    <property type="evidence" value="ECO:0007669"/>
    <property type="project" value="InterPro"/>
</dbReference>
<dbReference type="SUPFAM" id="SSF55874">
    <property type="entry name" value="ATPase domain of HSP90 chaperone/DNA topoisomerase II/histidine kinase"/>
    <property type="match status" value="1"/>
</dbReference>
<evidence type="ECO:0000256" key="7">
    <source>
        <dbReference type="HAMAP-Rule" id="MF_00505"/>
    </source>
</evidence>
<feature type="binding site" evidence="8">
    <location>
        <position position="174"/>
    </location>
    <ligand>
        <name>ATP</name>
        <dbReference type="ChEBI" id="CHEBI:30616"/>
    </ligand>
</feature>
<dbReference type="InterPro" id="IPR020575">
    <property type="entry name" value="Hsp90_N"/>
</dbReference>
<feature type="binding site" evidence="8">
    <location>
        <position position="36"/>
    </location>
    <ligand>
        <name>ATP</name>
        <dbReference type="ChEBI" id="CHEBI:30616"/>
    </ligand>
</feature>
<dbReference type="Gene3D" id="1.20.120.790">
    <property type="entry name" value="Heat shock protein 90, C-terminal domain"/>
    <property type="match status" value="1"/>
</dbReference>
<feature type="domain" description="Histidine kinase/HSP90-like ATPase" evidence="9">
    <location>
        <begin position="29"/>
        <end position="184"/>
    </location>
</feature>
<dbReference type="GO" id="GO:0140662">
    <property type="term" value="F:ATP-dependent protein folding chaperone"/>
    <property type="evidence" value="ECO:0007669"/>
    <property type="project" value="InterPro"/>
</dbReference>
<evidence type="ECO:0000256" key="8">
    <source>
        <dbReference type="PIRSR" id="PIRSR002583-1"/>
    </source>
</evidence>
<keyword evidence="5 7" id="KW-0346">Stress response</keyword>
<accession>A0A934ISH0</accession>
<dbReference type="FunFam" id="3.30.565.10:FF:000357">
    <property type="entry name" value="Heat shock protein HSP 90-beta"/>
    <property type="match status" value="1"/>
</dbReference>
<evidence type="ECO:0000256" key="6">
    <source>
        <dbReference type="ARBA" id="ARBA00023186"/>
    </source>
</evidence>
<dbReference type="PANTHER" id="PTHR11528">
    <property type="entry name" value="HEAT SHOCK PROTEIN 90 FAMILY MEMBER"/>
    <property type="match status" value="1"/>
</dbReference>
<keyword evidence="11" id="KW-1185">Reference proteome</keyword>
<evidence type="ECO:0000256" key="5">
    <source>
        <dbReference type="ARBA" id="ARBA00023016"/>
    </source>
</evidence>
<dbReference type="InterPro" id="IPR001404">
    <property type="entry name" value="Hsp90_fam"/>
</dbReference>
<keyword evidence="3 7" id="KW-0547">Nucleotide-binding</keyword>
<dbReference type="GO" id="GO:0005524">
    <property type="term" value="F:ATP binding"/>
    <property type="evidence" value="ECO:0007669"/>
    <property type="project" value="UniProtKB-UniRule"/>
</dbReference>
<dbReference type="EMBL" id="JAEKJA010000013">
    <property type="protein sequence ID" value="MBJ3777225.1"/>
    <property type="molecule type" value="Genomic_DNA"/>
</dbReference>
<dbReference type="Pfam" id="PF00183">
    <property type="entry name" value="HSP90"/>
    <property type="match status" value="1"/>
</dbReference>
<dbReference type="InterPro" id="IPR036890">
    <property type="entry name" value="HATPase_C_sf"/>
</dbReference>
<name>A0A934ISH0_9HYPH</name>
<evidence type="ECO:0000313" key="11">
    <source>
        <dbReference type="Proteomes" id="UP000609531"/>
    </source>
</evidence>
<evidence type="ECO:0000313" key="10">
    <source>
        <dbReference type="EMBL" id="MBJ3777225.1"/>
    </source>
</evidence>
<dbReference type="SUPFAM" id="SSF54211">
    <property type="entry name" value="Ribosomal protein S5 domain 2-like"/>
    <property type="match status" value="1"/>
</dbReference>
<evidence type="ECO:0000256" key="3">
    <source>
        <dbReference type="ARBA" id="ARBA00022741"/>
    </source>
</evidence>
<comment type="caution">
    <text evidence="10">The sequence shown here is derived from an EMBL/GenBank/DDBJ whole genome shotgun (WGS) entry which is preliminary data.</text>
</comment>
<feature type="binding site" evidence="8">
    <location>
        <position position="82"/>
    </location>
    <ligand>
        <name>ATP</name>
        <dbReference type="ChEBI" id="CHEBI:30616"/>
    </ligand>
</feature>
<feature type="binding site" evidence="8">
    <location>
        <position position="40"/>
    </location>
    <ligand>
        <name>ATP</name>
        <dbReference type="ChEBI" id="CHEBI:30616"/>
    </ligand>
</feature>
<feature type="binding site" evidence="8">
    <location>
        <position position="329"/>
    </location>
    <ligand>
        <name>ATP</name>
        <dbReference type="ChEBI" id="CHEBI:30616"/>
    </ligand>
</feature>
<keyword evidence="4 7" id="KW-0067">ATP-binding</keyword>
<protein>
    <recommendedName>
        <fullName evidence="7">Chaperone protein HtpG</fullName>
    </recommendedName>
    <alternativeName>
        <fullName evidence="7">Heat shock protein HtpG</fullName>
    </alternativeName>
    <alternativeName>
        <fullName evidence="7">High temperature protein G</fullName>
    </alternativeName>
</protein>
<dbReference type="Gene3D" id="3.30.230.80">
    <property type="match status" value="1"/>
</dbReference>
<keyword evidence="6 7" id="KW-0143">Chaperone</keyword>
<dbReference type="Gene3D" id="3.40.50.11260">
    <property type="match status" value="1"/>
</dbReference>
<feature type="binding site" evidence="8">
    <location>
        <begin position="123"/>
        <end position="128"/>
    </location>
    <ligand>
        <name>ATP</name>
        <dbReference type="ChEBI" id="CHEBI:30616"/>
    </ligand>
</feature>
<dbReference type="SUPFAM" id="SSF110942">
    <property type="entry name" value="HSP90 C-terminal domain"/>
    <property type="match status" value="1"/>
</dbReference>
<dbReference type="GO" id="GO:0051082">
    <property type="term" value="F:unfolded protein binding"/>
    <property type="evidence" value="ECO:0007669"/>
    <property type="project" value="UniProtKB-UniRule"/>
</dbReference>
<dbReference type="Proteomes" id="UP000609531">
    <property type="component" value="Unassembled WGS sequence"/>
</dbReference>
<dbReference type="InterPro" id="IPR037196">
    <property type="entry name" value="HSP90_C"/>
</dbReference>
<feature type="region of interest" description="C" evidence="7">
    <location>
        <begin position="548"/>
        <end position="647"/>
    </location>
</feature>
<sequence length="647" mass="70799">MTTQTAETRPFEADVARLLHLMVHSVYSTPDVFLRELISNAADACEKLRQKGLTDPALLGDDPSLKIAIAVDPEAKRLTISDNGIGMTREELIENLGTMARSGTEKFRQALEEKDQGKALIGQFGVGFYSAFMVASEVLVESHAAGEGEAWAWRSDGSGEFTIEPARDAPARGTRVTLSLRDDHASYADEATIERLVKHHSAHVPVPITIETIGDDARRELVDGTALWAKPKSEISEEEYTEFYRFTAGAFDTPALTIHTHAEGRQEYTALLFVPEMAPFDLFDPDRKGRVKLYVRRIFITDDAPVMPAYLRFVRGLVDSEDLPLNLSREMLQTNPMLAQIRTAMTKRVLSELKKLADNTPETYAKVWDAFGPVLKEGLYEDAERRDEIYALSRFTSTKAPEGGRTLADYVADMKENQTAIFYAVGEDKERLAASPHLEGFAARDVEVLLLSDPVDAFWVRTALGYDGKPFTSVTQGSADLDKIAPVYKPNEPTPERAKDSDIATLSALVKQALEEKVSEVRTSSRLATSPACLVAPDMGYDRQMERIVSRHGKGGFGAKPVLELNPTHPLIRTLAAKAATGSESAHIADAAWLLLGSAEILDGEPVSDPAAFNRRLVAAMGAMFTGLAPSDHADTISVGNNATDGD</sequence>
<keyword evidence="2 7" id="KW-0963">Cytoplasm</keyword>
<comment type="function">
    <text evidence="7">Molecular chaperone. Has ATPase activity.</text>
</comment>
<evidence type="ECO:0000259" key="9">
    <source>
        <dbReference type="SMART" id="SM00387"/>
    </source>
</evidence>
<dbReference type="GO" id="GO:0005737">
    <property type="term" value="C:cytoplasm"/>
    <property type="evidence" value="ECO:0007669"/>
    <property type="project" value="UniProtKB-SubCell"/>
</dbReference>
<dbReference type="SMART" id="SM00387">
    <property type="entry name" value="HATPase_c"/>
    <property type="match status" value="1"/>
</dbReference>
<feature type="region of interest" description="A; substrate-binding" evidence="7">
    <location>
        <begin position="1"/>
        <end position="329"/>
    </location>
</feature>
<feature type="binding site" evidence="8">
    <location>
        <position position="87"/>
    </location>
    <ligand>
        <name>ATP</name>
        <dbReference type="ChEBI" id="CHEBI:30616"/>
    </ligand>
</feature>
<dbReference type="NCBIfam" id="NF003555">
    <property type="entry name" value="PRK05218.1"/>
    <property type="match status" value="1"/>
</dbReference>
<organism evidence="10 11">
    <name type="scientific">Acuticoccus mangrovi</name>
    <dbReference type="NCBI Taxonomy" id="2796142"/>
    <lineage>
        <taxon>Bacteria</taxon>
        <taxon>Pseudomonadati</taxon>
        <taxon>Pseudomonadota</taxon>
        <taxon>Alphaproteobacteria</taxon>
        <taxon>Hyphomicrobiales</taxon>
        <taxon>Amorphaceae</taxon>
        <taxon>Acuticoccus</taxon>
    </lineage>
</organism>
<dbReference type="PIRSF" id="PIRSF002583">
    <property type="entry name" value="Hsp90"/>
    <property type="match status" value="1"/>
</dbReference>
<proteinExistence type="inferred from homology"/>
<dbReference type="AlphaFoldDB" id="A0A934ISH0"/>
<dbReference type="HAMAP" id="MF_00505">
    <property type="entry name" value="HSP90"/>
    <property type="match status" value="1"/>
</dbReference>
<comment type="similarity">
    <text evidence="1 7">Belongs to the heat shock protein 90 family.</text>
</comment>
<dbReference type="InterPro" id="IPR003594">
    <property type="entry name" value="HATPase_dom"/>
</dbReference>
<dbReference type="InterPro" id="IPR020568">
    <property type="entry name" value="Ribosomal_Su5_D2-typ_SF"/>
</dbReference>
<reference evidence="10" key="1">
    <citation type="submission" date="2020-12" db="EMBL/GenBank/DDBJ databases">
        <title>Bacterial taxonomy.</title>
        <authorList>
            <person name="Pan X."/>
        </authorList>
    </citation>
    <scope>NUCLEOTIDE SEQUENCE</scope>
    <source>
        <strain evidence="10">B2012</strain>
    </source>
</reference>
<dbReference type="RefSeq" id="WP_198883127.1">
    <property type="nucleotide sequence ID" value="NZ_JAEKJA010000013.1"/>
</dbReference>
<dbReference type="PRINTS" id="PR00775">
    <property type="entry name" value="HEATSHOCK90"/>
</dbReference>
<feature type="binding site" evidence="8">
    <location>
        <position position="95"/>
    </location>
    <ligand>
        <name>ATP</name>
        <dbReference type="ChEBI" id="CHEBI:30616"/>
    </ligand>
</feature>
<evidence type="ECO:0000256" key="4">
    <source>
        <dbReference type="ARBA" id="ARBA00022840"/>
    </source>
</evidence>
<evidence type="ECO:0000256" key="1">
    <source>
        <dbReference type="ARBA" id="ARBA00008239"/>
    </source>
</evidence>
<comment type="subunit">
    <text evidence="7">Homodimer.</text>
</comment>
<gene>
    <name evidence="7 10" type="primary">htpG</name>
    <name evidence="10" type="ORF">JCR33_16075</name>
</gene>
<feature type="binding site" evidence="8">
    <location>
        <begin position="102"/>
        <end position="103"/>
    </location>
    <ligand>
        <name>ATP</name>
        <dbReference type="ChEBI" id="CHEBI:30616"/>
    </ligand>
</feature>
<comment type="subcellular location">
    <subcellularLocation>
        <location evidence="7">Cytoplasm</location>
    </subcellularLocation>
</comment>
<evidence type="ECO:0000256" key="2">
    <source>
        <dbReference type="ARBA" id="ARBA00022490"/>
    </source>
</evidence>
<comment type="caution">
    <text evidence="7">Lacks conserved residue(s) required for the propagation of feature annotation.</text>
</comment>
<dbReference type="Pfam" id="PF13589">
    <property type="entry name" value="HATPase_c_3"/>
    <property type="match status" value="1"/>
</dbReference>